<name>X0X5P2_9ZZZZ</name>
<gene>
    <name evidence="1" type="ORF">S01H1_71045</name>
</gene>
<feature type="non-terminal residue" evidence="1">
    <location>
        <position position="1"/>
    </location>
</feature>
<dbReference type="AlphaFoldDB" id="X0X5P2"/>
<dbReference type="EMBL" id="BARS01047283">
    <property type="protein sequence ID" value="GAG38365.1"/>
    <property type="molecule type" value="Genomic_DNA"/>
</dbReference>
<protein>
    <submittedName>
        <fullName evidence="1">Uncharacterized protein</fullName>
    </submittedName>
</protein>
<accession>X0X5P2</accession>
<evidence type="ECO:0000313" key="1">
    <source>
        <dbReference type="EMBL" id="GAG38365.1"/>
    </source>
</evidence>
<proteinExistence type="predicted"/>
<sequence length="245" mass="27906">GLNSPFLYLVGVLHPEDWEMILSGNLSASSRQVFTKSIEIILRYGTPHTQLAALETVERLSRERIAAAGRAARAIGMPVVPTLVAFLRKPRNRRMTFEVVHALRAIRYAPGNAGGQLEIDSRAERHVLRWILGEIGSVYRDADIWWRYYEESGRKEIVSGLAILESALRERTLRVAEWALDVTVLLDKEGLITWGRRDLDMREYAHRLDMIEILESLGSHRIGAMTVPLLKFESWERVARSGKSF</sequence>
<organism evidence="1">
    <name type="scientific">marine sediment metagenome</name>
    <dbReference type="NCBI Taxonomy" id="412755"/>
    <lineage>
        <taxon>unclassified sequences</taxon>
        <taxon>metagenomes</taxon>
        <taxon>ecological metagenomes</taxon>
    </lineage>
</organism>
<reference evidence="1" key="1">
    <citation type="journal article" date="2014" name="Front. Microbiol.">
        <title>High frequency of phylogenetically diverse reductive dehalogenase-homologous genes in deep subseafloor sedimentary metagenomes.</title>
        <authorList>
            <person name="Kawai M."/>
            <person name="Futagami T."/>
            <person name="Toyoda A."/>
            <person name="Takaki Y."/>
            <person name="Nishi S."/>
            <person name="Hori S."/>
            <person name="Arai W."/>
            <person name="Tsubouchi T."/>
            <person name="Morono Y."/>
            <person name="Uchiyama I."/>
            <person name="Ito T."/>
            <person name="Fujiyama A."/>
            <person name="Inagaki F."/>
            <person name="Takami H."/>
        </authorList>
    </citation>
    <scope>NUCLEOTIDE SEQUENCE</scope>
    <source>
        <strain evidence="1">Expedition CK06-06</strain>
    </source>
</reference>
<feature type="non-terminal residue" evidence="1">
    <location>
        <position position="245"/>
    </location>
</feature>
<comment type="caution">
    <text evidence="1">The sequence shown here is derived from an EMBL/GenBank/DDBJ whole genome shotgun (WGS) entry which is preliminary data.</text>
</comment>